<feature type="domain" description="Transposase DDE" evidence="1">
    <location>
        <begin position="1"/>
        <end position="67"/>
    </location>
</feature>
<evidence type="ECO:0000259" key="1">
    <source>
        <dbReference type="Pfam" id="PF13612"/>
    </source>
</evidence>
<dbReference type="InterPro" id="IPR025668">
    <property type="entry name" value="Tnp_DDE_dom"/>
</dbReference>
<dbReference type="EMBL" id="NBYY01000009">
    <property type="protein sequence ID" value="PCS23723.1"/>
    <property type="molecule type" value="Genomic_DNA"/>
</dbReference>
<comment type="caution">
    <text evidence="2">The sequence shown here is derived from an EMBL/GenBank/DDBJ whole genome shotgun (WGS) entry which is preliminary data.</text>
</comment>
<dbReference type="AlphaFoldDB" id="A0A2A5T6E5"/>
<organism evidence="2 3">
    <name type="scientific">Candidatus Enterovibrio escicola</name>
    <dbReference type="NCBI Taxonomy" id="1927127"/>
    <lineage>
        <taxon>Bacteria</taxon>
        <taxon>Pseudomonadati</taxon>
        <taxon>Pseudomonadota</taxon>
        <taxon>Gammaproteobacteria</taxon>
        <taxon>Vibrionales</taxon>
        <taxon>Vibrionaceae</taxon>
        <taxon>Enterovibrio</taxon>
    </lineage>
</organism>
<evidence type="ECO:0000313" key="2">
    <source>
        <dbReference type="EMBL" id="PCS23723.1"/>
    </source>
</evidence>
<keyword evidence="3" id="KW-1185">Reference proteome</keyword>
<dbReference type="Proteomes" id="UP000219020">
    <property type="component" value="Unassembled WGS sequence"/>
</dbReference>
<reference evidence="3" key="1">
    <citation type="submission" date="2017-04" db="EMBL/GenBank/DDBJ databases">
        <title>Genome evolution of the luminous symbionts of deep sea anglerfish.</title>
        <authorList>
            <person name="Hendry T.A."/>
        </authorList>
    </citation>
    <scope>NUCLEOTIDE SEQUENCE [LARGE SCALE GENOMIC DNA]</scope>
</reference>
<dbReference type="Pfam" id="PF13612">
    <property type="entry name" value="DDE_Tnp_1_3"/>
    <property type="match status" value="1"/>
</dbReference>
<proteinExistence type="predicted"/>
<protein>
    <submittedName>
        <fullName evidence="2">Mobile element protein</fullName>
    </submittedName>
</protein>
<name>A0A2A5T6E5_9GAMM</name>
<sequence>MDDRKPVSEMVDELWACLHGDKGYLSDPLEQELVDKGVTLITGVKKHMKPKVIKLWDRLIFWKRFII</sequence>
<accession>A0A2A5T6E5</accession>
<evidence type="ECO:0000313" key="3">
    <source>
        <dbReference type="Proteomes" id="UP000219020"/>
    </source>
</evidence>
<gene>
    <name evidence="2" type="ORF">BTN49_0692</name>
</gene>